<comment type="catalytic activity">
    <reaction evidence="1">
        <text>a monocarboxylic acid amide + H2O = a monocarboxylate + NH4(+)</text>
        <dbReference type="Rhea" id="RHEA:12020"/>
        <dbReference type="ChEBI" id="CHEBI:15377"/>
        <dbReference type="ChEBI" id="CHEBI:28938"/>
        <dbReference type="ChEBI" id="CHEBI:35757"/>
        <dbReference type="ChEBI" id="CHEBI:83628"/>
        <dbReference type="EC" id="3.5.1.4"/>
    </reaction>
</comment>
<evidence type="ECO:0000313" key="9">
    <source>
        <dbReference type="Proteomes" id="UP000305948"/>
    </source>
</evidence>
<dbReference type="AlphaFoldDB" id="A0A5C3N768"/>
<keyword evidence="9" id="KW-1185">Reference proteome</keyword>
<feature type="active site" description="Charge relay system" evidence="5">
    <location>
        <position position="217"/>
    </location>
</feature>
<keyword evidence="4" id="KW-0378">Hydrolase</keyword>
<dbReference type="OrthoDB" id="6428749at2759"/>
<protein>
    <recommendedName>
        <fullName evidence="3">amidase</fullName>
        <ecNumber evidence="3">3.5.1.4</ecNumber>
    </recommendedName>
</protein>
<proteinExistence type="inferred from homology"/>
<dbReference type="EMBL" id="ML213507">
    <property type="protein sequence ID" value="TFK53544.1"/>
    <property type="molecule type" value="Genomic_DNA"/>
</dbReference>
<dbReference type="STRING" id="5364.A0A5C3N768"/>
<reference evidence="8 9" key="1">
    <citation type="journal article" date="2019" name="Nat. Ecol. Evol.">
        <title>Megaphylogeny resolves global patterns of mushroom evolution.</title>
        <authorList>
            <person name="Varga T."/>
            <person name="Krizsan K."/>
            <person name="Foldi C."/>
            <person name="Dima B."/>
            <person name="Sanchez-Garcia M."/>
            <person name="Sanchez-Ramirez S."/>
            <person name="Szollosi G.J."/>
            <person name="Szarkandi J.G."/>
            <person name="Papp V."/>
            <person name="Albert L."/>
            <person name="Andreopoulos W."/>
            <person name="Angelini C."/>
            <person name="Antonin V."/>
            <person name="Barry K.W."/>
            <person name="Bougher N.L."/>
            <person name="Buchanan P."/>
            <person name="Buyck B."/>
            <person name="Bense V."/>
            <person name="Catcheside P."/>
            <person name="Chovatia M."/>
            <person name="Cooper J."/>
            <person name="Damon W."/>
            <person name="Desjardin D."/>
            <person name="Finy P."/>
            <person name="Geml J."/>
            <person name="Haridas S."/>
            <person name="Hughes K."/>
            <person name="Justo A."/>
            <person name="Karasinski D."/>
            <person name="Kautmanova I."/>
            <person name="Kiss B."/>
            <person name="Kocsube S."/>
            <person name="Kotiranta H."/>
            <person name="LaButti K.M."/>
            <person name="Lechner B.E."/>
            <person name="Liimatainen K."/>
            <person name="Lipzen A."/>
            <person name="Lukacs Z."/>
            <person name="Mihaltcheva S."/>
            <person name="Morgado L.N."/>
            <person name="Niskanen T."/>
            <person name="Noordeloos M.E."/>
            <person name="Ohm R.A."/>
            <person name="Ortiz-Santana B."/>
            <person name="Ovrebo C."/>
            <person name="Racz N."/>
            <person name="Riley R."/>
            <person name="Savchenko A."/>
            <person name="Shiryaev A."/>
            <person name="Soop K."/>
            <person name="Spirin V."/>
            <person name="Szebenyi C."/>
            <person name="Tomsovsky M."/>
            <person name="Tulloss R.E."/>
            <person name="Uehling J."/>
            <person name="Grigoriev I.V."/>
            <person name="Vagvolgyi C."/>
            <person name="Papp T."/>
            <person name="Martin F.M."/>
            <person name="Miettinen O."/>
            <person name="Hibbett D.S."/>
            <person name="Nagy L.G."/>
        </authorList>
    </citation>
    <scope>NUCLEOTIDE SEQUENCE [LARGE SCALE GENOMIC DNA]</scope>
    <source>
        <strain evidence="8 9">OMC1185</strain>
    </source>
</reference>
<feature type="binding site" evidence="6">
    <location>
        <position position="217"/>
    </location>
    <ligand>
        <name>substrate</name>
    </ligand>
</feature>
<feature type="binding site" evidence="6">
    <location>
        <begin position="238"/>
        <end position="241"/>
    </location>
    <ligand>
        <name>substrate</name>
    </ligand>
</feature>
<evidence type="ECO:0000256" key="1">
    <source>
        <dbReference type="ARBA" id="ARBA00001311"/>
    </source>
</evidence>
<feature type="active site" description="Acyl-ester intermediate" evidence="5">
    <location>
        <position position="241"/>
    </location>
</feature>
<evidence type="ECO:0000256" key="3">
    <source>
        <dbReference type="ARBA" id="ARBA00012922"/>
    </source>
</evidence>
<dbReference type="SUPFAM" id="SSF75304">
    <property type="entry name" value="Amidase signature (AS) enzymes"/>
    <property type="match status" value="1"/>
</dbReference>
<feature type="domain" description="Amidase" evidence="7">
    <location>
        <begin position="86"/>
        <end position="554"/>
    </location>
</feature>
<dbReference type="InterPro" id="IPR020556">
    <property type="entry name" value="Amidase_CS"/>
</dbReference>
<dbReference type="PIRSF" id="PIRSF001221">
    <property type="entry name" value="Amidase_fungi"/>
    <property type="match status" value="1"/>
</dbReference>
<evidence type="ECO:0000256" key="5">
    <source>
        <dbReference type="PIRSR" id="PIRSR001221-1"/>
    </source>
</evidence>
<evidence type="ECO:0000259" key="7">
    <source>
        <dbReference type="Pfam" id="PF01425"/>
    </source>
</evidence>
<dbReference type="PANTHER" id="PTHR46072">
    <property type="entry name" value="AMIDASE-RELATED-RELATED"/>
    <property type="match status" value="1"/>
</dbReference>
<gene>
    <name evidence="8" type="ORF">OE88DRAFT_1655702</name>
</gene>
<dbReference type="Gene3D" id="3.90.1300.10">
    <property type="entry name" value="Amidase signature (AS) domain"/>
    <property type="match status" value="1"/>
</dbReference>
<accession>A0A5C3N768</accession>
<feature type="binding site" evidence="6">
    <location>
        <position position="191"/>
    </location>
    <ligand>
        <name>substrate</name>
    </ligand>
</feature>
<evidence type="ECO:0000256" key="2">
    <source>
        <dbReference type="ARBA" id="ARBA00009199"/>
    </source>
</evidence>
<dbReference type="EC" id="3.5.1.4" evidence="3"/>
<organism evidence="8 9">
    <name type="scientific">Heliocybe sulcata</name>
    <dbReference type="NCBI Taxonomy" id="5364"/>
    <lineage>
        <taxon>Eukaryota</taxon>
        <taxon>Fungi</taxon>
        <taxon>Dikarya</taxon>
        <taxon>Basidiomycota</taxon>
        <taxon>Agaricomycotina</taxon>
        <taxon>Agaricomycetes</taxon>
        <taxon>Gloeophyllales</taxon>
        <taxon>Gloeophyllaceae</taxon>
        <taxon>Heliocybe</taxon>
    </lineage>
</organism>
<evidence type="ECO:0000313" key="8">
    <source>
        <dbReference type="EMBL" id="TFK53544.1"/>
    </source>
</evidence>
<dbReference type="Pfam" id="PF01425">
    <property type="entry name" value="Amidase"/>
    <property type="match status" value="1"/>
</dbReference>
<evidence type="ECO:0000256" key="6">
    <source>
        <dbReference type="PIRSR" id="PIRSR001221-2"/>
    </source>
</evidence>
<dbReference type="InterPro" id="IPR036928">
    <property type="entry name" value="AS_sf"/>
</dbReference>
<dbReference type="GO" id="GO:0004040">
    <property type="term" value="F:amidase activity"/>
    <property type="evidence" value="ECO:0007669"/>
    <property type="project" value="UniProtKB-EC"/>
</dbReference>
<dbReference type="PROSITE" id="PS00571">
    <property type="entry name" value="AMIDASES"/>
    <property type="match status" value="1"/>
</dbReference>
<name>A0A5C3N768_9AGAM</name>
<dbReference type="InterPro" id="IPR023631">
    <property type="entry name" value="Amidase_dom"/>
</dbReference>
<feature type="active site" description="Charge relay system" evidence="5">
    <location>
        <position position="142"/>
    </location>
</feature>
<sequence>MSTEVPSPPTWKALVDDKRARQQASIPADWLPLIEPHIPSPDTLDVSGIPDQCTELLSEQEREITNTIDVQVLLAKLASEEWSSVEVTTAFYKRAIIAQKLTNCLTEIFVERALARAAELDAYLKEKGKPMGPLHGLPMSLKDQICIKGLETTMGYVSWIGKYADRDAALVEVLYKCGAVPFVRTNVPQTLMWPESFNNVFGRTVNPYNRLLTCGGSSGGEGALVALRGSPLGVGSDIGGSVRIPSAFCGTYGLRPSYHRIPYEGAVNSMQGQDSVPSVFGPLANSVSGLKLFTQAVVASEPWRLDPLCVRKKWDQEAYELKEHGGGKEMCFAVLWDDGWVKPHPPIIRGLETVRKALQAKGHKVIDWVPLKHKEVVDTLGAIWAAGAVEDYSVTTQPTGEPVLATMAEDDDSVVESGFRPSNSETVSAYRLWQLHLKKRELRKEYLDHWEATAEKTGTGRPVDAIIAPVAAYAAPPHGKNRSAAYTTVWNGLDYTALVIPVSKVDETMDAKVPPHQFLSKEDEVNYHLYDPATFKNAPIAVQLVGRTLEEEGVIGMAEIVDSALKEAAP</sequence>
<evidence type="ECO:0000256" key="4">
    <source>
        <dbReference type="ARBA" id="ARBA00022801"/>
    </source>
</evidence>
<dbReference type="PANTHER" id="PTHR46072:SF2">
    <property type="entry name" value="AMIDASE (EUROFUNG)"/>
    <property type="match status" value="1"/>
</dbReference>
<comment type="similarity">
    <text evidence="2">Belongs to the amidase family.</text>
</comment>
<dbReference type="Proteomes" id="UP000305948">
    <property type="component" value="Unassembled WGS sequence"/>
</dbReference>